<dbReference type="InterPro" id="IPR051266">
    <property type="entry name" value="CLCR"/>
</dbReference>
<protein>
    <recommendedName>
        <fullName evidence="2">VWFA domain-containing protein</fullName>
    </recommendedName>
</protein>
<feature type="compositionally biased region" description="Basic and acidic residues" evidence="1">
    <location>
        <begin position="440"/>
        <end position="453"/>
    </location>
</feature>
<dbReference type="AlphaFoldDB" id="K3ZMB3"/>
<dbReference type="InterPro" id="IPR036465">
    <property type="entry name" value="vWFA_dom_sf"/>
</dbReference>
<feature type="domain" description="VWFA" evidence="2">
    <location>
        <begin position="60"/>
        <end position="229"/>
    </location>
</feature>
<dbReference type="EnsemblPlants" id="KQK93806">
    <property type="protein sequence ID" value="KQK93806"/>
    <property type="gene ID" value="SETIT_027727mg"/>
</dbReference>
<dbReference type="Gramene" id="KQK93806">
    <property type="protein sequence ID" value="KQK93806"/>
    <property type="gene ID" value="SETIT_027727mg"/>
</dbReference>
<feature type="compositionally biased region" description="Basic and acidic residues" evidence="1">
    <location>
        <begin position="466"/>
        <end position="476"/>
    </location>
</feature>
<feature type="compositionally biased region" description="Acidic residues" evidence="1">
    <location>
        <begin position="454"/>
        <end position="465"/>
    </location>
</feature>
<dbReference type="PANTHER" id="PTHR10579">
    <property type="entry name" value="CALCIUM-ACTIVATED CHLORIDE CHANNEL REGULATOR"/>
    <property type="match status" value="1"/>
</dbReference>
<dbReference type="eggNOG" id="ENOG502QZGI">
    <property type="taxonomic scope" value="Eukaryota"/>
</dbReference>
<keyword evidence="4" id="KW-1185">Reference proteome</keyword>
<dbReference type="PROSITE" id="PS50234">
    <property type="entry name" value="VWFA"/>
    <property type="match status" value="1"/>
</dbReference>
<dbReference type="Proteomes" id="UP000004995">
    <property type="component" value="Unassembled WGS sequence"/>
</dbReference>
<dbReference type="SUPFAM" id="SSF53300">
    <property type="entry name" value="vWA-like"/>
    <property type="match status" value="1"/>
</dbReference>
<organism evidence="3 4">
    <name type="scientific">Setaria italica</name>
    <name type="common">Foxtail millet</name>
    <name type="synonym">Panicum italicum</name>
    <dbReference type="NCBI Taxonomy" id="4555"/>
    <lineage>
        <taxon>Eukaryota</taxon>
        <taxon>Viridiplantae</taxon>
        <taxon>Streptophyta</taxon>
        <taxon>Embryophyta</taxon>
        <taxon>Tracheophyta</taxon>
        <taxon>Spermatophyta</taxon>
        <taxon>Magnoliopsida</taxon>
        <taxon>Liliopsida</taxon>
        <taxon>Poales</taxon>
        <taxon>Poaceae</taxon>
        <taxon>PACMAD clade</taxon>
        <taxon>Panicoideae</taxon>
        <taxon>Panicodae</taxon>
        <taxon>Paniceae</taxon>
        <taxon>Cenchrinae</taxon>
        <taxon>Setaria</taxon>
    </lineage>
</organism>
<evidence type="ECO:0000313" key="4">
    <source>
        <dbReference type="Proteomes" id="UP000004995"/>
    </source>
</evidence>
<evidence type="ECO:0000313" key="3">
    <source>
        <dbReference type="EnsemblPlants" id="KQK93806"/>
    </source>
</evidence>
<reference evidence="3" key="2">
    <citation type="submission" date="2018-08" db="UniProtKB">
        <authorList>
            <consortium name="EnsemblPlants"/>
        </authorList>
    </citation>
    <scope>IDENTIFICATION</scope>
    <source>
        <strain evidence="3">Yugu1</strain>
    </source>
</reference>
<dbReference type="InParanoid" id="K3ZMB3"/>
<dbReference type="EMBL" id="AGNK02004672">
    <property type="status" value="NOT_ANNOTATED_CDS"/>
    <property type="molecule type" value="Genomic_DNA"/>
</dbReference>
<name>K3ZMB3_SETIT</name>
<evidence type="ECO:0000259" key="2">
    <source>
        <dbReference type="PROSITE" id="PS50234"/>
    </source>
</evidence>
<feature type="region of interest" description="Disordered" evidence="1">
    <location>
        <begin position="429"/>
        <end position="476"/>
    </location>
</feature>
<dbReference type="Gene3D" id="3.40.50.410">
    <property type="entry name" value="von Willebrand factor, type A domain"/>
    <property type="match status" value="1"/>
</dbReference>
<dbReference type="SMART" id="SM00327">
    <property type="entry name" value="VWA"/>
    <property type="match status" value="1"/>
</dbReference>
<accession>K3ZMB3</accession>
<dbReference type="OMA" id="NDYDSAH"/>
<dbReference type="Pfam" id="PF00092">
    <property type="entry name" value="VWA"/>
    <property type="match status" value="1"/>
</dbReference>
<dbReference type="HOGENOM" id="CLU_029892_0_0_1"/>
<dbReference type="PANTHER" id="PTHR10579:SF129">
    <property type="entry name" value="OS01G0640200 PROTEIN"/>
    <property type="match status" value="1"/>
</dbReference>
<evidence type="ECO:0000256" key="1">
    <source>
        <dbReference type="SAM" id="MobiDB-lite"/>
    </source>
</evidence>
<dbReference type="InterPro" id="IPR002035">
    <property type="entry name" value="VWF_A"/>
</dbReference>
<sequence length="476" mass="53014">MSFRDDEPPPANSSAGRPISSDRVRLKAYSNDKAPLEENEQQVLLELVDTSSASERSGLDLVAVLDVSGSMGEYGKLDKLKTAMKFVISKLGPMDRLSIVSFSSVAKKLCRLHLMTVDAKEELKGIVEKLSAGGTTNMRHGLEIGLDVLDQRLYRSGRVSSVVLMSDGEEDSPGASLAVDASGTAVYTFGFGENHDAEVLGAIASKSRGGTFHYIRDEESLTIRFAEILAGLLSVVVRDLELVVSELPGHSKIIIQEKDEGDTAEHGRYRQRRQNGKVYITFGDLFGGEARKVIIRILLPAVHRGYRATVLTAQCLYRIQGKDFYSPGDPLRCFIHRTRSASPDAKNPKVEEEEDRLFYVDNIEEASKTNDYDSAHGKLEETHKVLDAKRPNRMIIIVKNELQQLLQLKTWKDLLASLLAYKVSHDRQRGGPFATSRMRRYTEQADKFEKDPNEEPPSVDDEVKEEAEIAMKRPAT</sequence>
<proteinExistence type="predicted"/>
<feature type="region of interest" description="Disordered" evidence="1">
    <location>
        <begin position="1"/>
        <end position="24"/>
    </location>
</feature>
<reference evidence="4" key="1">
    <citation type="journal article" date="2012" name="Nat. Biotechnol.">
        <title>Reference genome sequence of the model plant Setaria.</title>
        <authorList>
            <person name="Bennetzen J.L."/>
            <person name="Schmutz J."/>
            <person name="Wang H."/>
            <person name="Percifield R."/>
            <person name="Hawkins J."/>
            <person name="Pontaroli A.C."/>
            <person name="Estep M."/>
            <person name="Feng L."/>
            <person name="Vaughn J.N."/>
            <person name="Grimwood J."/>
            <person name="Jenkins J."/>
            <person name="Barry K."/>
            <person name="Lindquist E."/>
            <person name="Hellsten U."/>
            <person name="Deshpande S."/>
            <person name="Wang X."/>
            <person name="Wu X."/>
            <person name="Mitros T."/>
            <person name="Triplett J."/>
            <person name="Yang X."/>
            <person name="Ye C.Y."/>
            <person name="Mauro-Herrera M."/>
            <person name="Wang L."/>
            <person name="Li P."/>
            <person name="Sharma M."/>
            <person name="Sharma R."/>
            <person name="Ronald P.C."/>
            <person name="Panaud O."/>
            <person name="Kellogg E.A."/>
            <person name="Brutnell T.P."/>
            <person name="Doust A.N."/>
            <person name="Tuskan G.A."/>
            <person name="Rokhsar D."/>
            <person name="Devos K.M."/>
        </authorList>
    </citation>
    <scope>NUCLEOTIDE SEQUENCE [LARGE SCALE GENOMIC DNA]</scope>
    <source>
        <strain evidence="4">cv. Yugu1</strain>
    </source>
</reference>